<protein>
    <submittedName>
        <fullName evidence="1">Uncharacterized protein</fullName>
    </submittedName>
</protein>
<dbReference type="RefSeq" id="WP_121974165.1">
    <property type="nucleotide sequence ID" value="NZ_OOGT01000076.1"/>
</dbReference>
<evidence type="ECO:0000313" key="2">
    <source>
        <dbReference type="Proteomes" id="UP000245974"/>
    </source>
</evidence>
<dbReference type="Proteomes" id="UP000245974">
    <property type="component" value="Unassembled WGS sequence"/>
</dbReference>
<organism evidence="1 2">
    <name type="scientific">Acinetobacter stercoris</name>
    <dbReference type="NCBI Taxonomy" id="2126983"/>
    <lineage>
        <taxon>Bacteria</taxon>
        <taxon>Pseudomonadati</taxon>
        <taxon>Pseudomonadota</taxon>
        <taxon>Gammaproteobacteria</taxon>
        <taxon>Moraxellales</taxon>
        <taxon>Moraxellaceae</taxon>
        <taxon>Acinetobacter</taxon>
    </lineage>
</organism>
<dbReference type="AlphaFoldDB" id="A0A2U3MZ49"/>
<proteinExistence type="predicted"/>
<gene>
    <name evidence="1" type="ORF">KPC_1885</name>
</gene>
<keyword evidence="2" id="KW-1185">Reference proteome</keyword>
<evidence type="ECO:0000313" key="1">
    <source>
        <dbReference type="EMBL" id="SPL70707.1"/>
    </source>
</evidence>
<reference evidence="2" key="1">
    <citation type="submission" date="2018-03" db="EMBL/GenBank/DDBJ databases">
        <authorList>
            <person name="Blom J."/>
        </authorList>
    </citation>
    <scope>NUCLEOTIDE SEQUENCE [LARGE SCALE GENOMIC DNA]</scope>
    <source>
        <strain evidence="2">KPC-SM-21</strain>
    </source>
</reference>
<name>A0A2U3MZ49_9GAMM</name>
<dbReference type="OrthoDB" id="6692783at2"/>
<dbReference type="EMBL" id="OOGT01000076">
    <property type="protein sequence ID" value="SPL70707.1"/>
    <property type="molecule type" value="Genomic_DNA"/>
</dbReference>
<sequence>MSFTYKSDYFSFEYNDPQAPLLYCVYEMINGGKDLEYYLRGTIGKDPREPVGGDPGWQLYSEVQKDGRELYYAWVDEEIIGIEPSEGWYDEKTVKFYIRQGLDNVLKEQPNRKIEIEKIFKKYNL</sequence>
<dbReference type="InParanoid" id="A0A2U3MZ49"/>
<accession>A0A2U3MZ49</accession>